<dbReference type="SUPFAM" id="SSF109604">
    <property type="entry name" value="HD-domain/PDEase-like"/>
    <property type="match status" value="1"/>
</dbReference>
<dbReference type="InterPro" id="IPR009218">
    <property type="entry name" value="HD_phosphohydro"/>
</dbReference>
<dbReference type="PIRSF" id="PIRSF035170">
    <property type="entry name" value="HD_phosphohydro"/>
    <property type="match status" value="1"/>
</dbReference>
<dbReference type="PANTHER" id="PTHR21174">
    <property type="match status" value="1"/>
</dbReference>
<name>A0A7S3QX67_DUNTE</name>
<evidence type="ECO:0000313" key="1">
    <source>
        <dbReference type="EMBL" id="CAE0495771.1"/>
    </source>
</evidence>
<gene>
    <name evidence="1" type="ORF">DTER00134_LOCUS10844</name>
</gene>
<organism evidence="1">
    <name type="scientific">Dunaliella tertiolecta</name>
    <name type="common">Green alga</name>
    <dbReference type="NCBI Taxonomy" id="3047"/>
    <lineage>
        <taxon>Eukaryota</taxon>
        <taxon>Viridiplantae</taxon>
        <taxon>Chlorophyta</taxon>
        <taxon>core chlorophytes</taxon>
        <taxon>Chlorophyceae</taxon>
        <taxon>CS clade</taxon>
        <taxon>Chlamydomonadales</taxon>
        <taxon>Dunaliellaceae</taxon>
        <taxon>Dunaliella</taxon>
    </lineage>
</organism>
<dbReference type="AlphaFoldDB" id="A0A7S3QX67"/>
<evidence type="ECO:0008006" key="2">
    <source>
        <dbReference type="Google" id="ProtNLM"/>
    </source>
</evidence>
<sequence>MTALETRFKRLLSSLGCDDQSSQHWWKVISDSYAEPHRHYHALNHLANMFELLDQADLDGHSRVAVALAIFFHDLVYDAKRKDNEMRSAELFNQFAADLSLERHLINRVCLFIEATIAHAVPAQVHDAHLTLFLDLDLSILGMPPEVYDNYALQIRQEYSHFPDDAYAAGRADVLSKFLAREALFLNESMQERFEAQARENVMREIQALKKEPPL</sequence>
<accession>A0A7S3QX67</accession>
<protein>
    <recommendedName>
        <fullName evidence="2">HD domain-containing protein</fullName>
    </recommendedName>
</protein>
<dbReference type="PANTHER" id="PTHR21174:SF0">
    <property type="entry name" value="HD PHOSPHOHYDROLASE FAMILY PROTEIN-RELATED"/>
    <property type="match status" value="1"/>
</dbReference>
<proteinExistence type="predicted"/>
<dbReference type="EMBL" id="HBIP01018373">
    <property type="protein sequence ID" value="CAE0495771.1"/>
    <property type="molecule type" value="Transcribed_RNA"/>
</dbReference>
<reference evidence="1" key="1">
    <citation type="submission" date="2021-01" db="EMBL/GenBank/DDBJ databases">
        <authorList>
            <person name="Corre E."/>
            <person name="Pelletier E."/>
            <person name="Niang G."/>
            <person name="Scheremetjew M."/>
            <person name="Finn R."/>
            <person name="Kale V."/>
            <person name="Holt S."/>
            <person name="Cochrane G."/>
            <person name="Meng A."/>
            <person name="Brown T."/>
            <person name="Cohen L."/>
        </authorList>
    </citation>
    <scope>NUCLEOTIDE SEQUENCE</scope>
    <source>
        <strain evidence="1">CCMP1320</strain>
    </source>
</reference>